<dbReference type="RefSeq" id="WP_148894392.1">
    <property type="nucleotide sequence ID" value="NZ_VNIB01000001.1"/>
</dbReference>
<comment type="subcellular location">
    <subcellularLocation>
        <location evidence="1">Cell membrane</location>
        <topology evidence="1">Peripheral membrane protein</topology>
        <orientation evidence="1">Cytoplasmic side</orientation>
    </subcellularLocation>
</comment>
<keyword evidence="7" id="KW-1005">Bacterial flagellum biogenesis</keyword>
<evidence type="ECO:0000313" key="12">
    <source>
        <dbReference type="EMBL" id="TYP00209.1"/>
    </source>
</evidence>
<evidence type="ECO:0000256" key="8">
    <source>
        <dbReference type="ARBA" id="ARBA00022927"/>
    </source>
</evidence>
<keyword evidence="12" id="KW-0969">Cilium</keyword>
<dbReference type="GO" id="GO:0005886">
    <property type="term" value="C:plasma membrane"/>
    <property type="evidence" value="ECO:0007669"/>
    <property type="project" value="UniProtKB-SubCell"/>
</dbReference>
<dbReference type="GO" id="GO:0009288">
    <property type="term" value="C:bacterial-type flagellum"/>
    <property type="evidence" value="ECO:0007669"/>
    <property type="project" value="InterPro"/>
</dbReference>
<evidence type="ECO:0000256" key="1">
    <source>
        <dbReference type="ARBA" id="ARBA00004413"/>
    </source>
</evidence>
<dbReference type="AlphaFoldDB" id="A0A5D3WRI3"/>
<sequence>MGKRFKLEALLNYRNILEREARQELAGRIRTQEALLAEINRQRAELEFLCRDFVQRQATGMSATDMRLFQSNIQLRQQELAAMEENLQQCNREVALARERLLKASQDKKSVEKLKDRHLQEQQRLARQIENRSLDEIALRRQNGGLA</sequence>
<dbReference type="InterPro" id="IPR053716">
    <property type="entry name" value="Flag_assembly_chemotaxis_eff"/>
</dbReference>
<comment type="caution">
    <text evidence="12">The sequence shown here is derived from an EMBL/GenBank/DDBJ whole genome shotgun (WGS) entry which is preliminary data.</text>
</comment>
<dbReference type="GO" id="GO:0044781">
    <property type="term" value="P:bacterial-type flagellum organization"/>
    <property type="evidence" value="ECO:0007669"/>
    <property type="project" value="UniProtKB-KW"/>
</dbReference>
<keyword evidence="9" id="KW-0472">Membrane</keyword>
<keyword evidence="4" id="KW-0813">Transport</keyword>
<keyword evidence="5" id="KW-1003">Cell membrane</keyword>
<keyword evidence="8" id="KW-0653">Protein transport</keyword>
<evidence type="ECO:0000256" key="11">
    <source>
        <dbReference type="SAM" id="Coils"/>
    </source>
</evidence>
<evidence type="ECO:0000256" key="10">
    <source>
        <dbReference type="ARBA" id="ARBA00023225"/>
    </source>
</evidence>
<dbReference type="OrthoDB" id="5402017at2"/>
<feature type="coiled-coil region" evidence="11">
    <location>
        <begin position="22"/>
        <end position="131"/>
    </location>
</feature>
<dbReference type="InterPro" id="IPR012823">
    <property type="entry name" value="Flagell_FliJ"/>
</dbReference>
<dbReference type="EMBL" id="VNIB01000001">
    <property type="protein sequence ID" value="TYP00209.1"/>
    <property type="molecule type" value="Genomic_DNA"/>
</dbReference>
<dbReference type="NCBIfam" id="TIGR02473">
    <property type="entry name" value="flagell_FliJ"/>
    <property type="match status" value="1"/>
</dbReference>
<dbReference type="GO" id="GO:0015031">
    <property type="term" value="P:protein transport"/>
    <property type="evidence" value="ECO:0007669"/>
    <property type="project" value="UniProtKB-KW"/>
</dbReference>
<accession>A0A5D3WRI3</accession>
<keyword evidence="13" id="KW-1185">Reference proteome</keyword>
<name>A0A5D3WRI3_9BACT</name>
<keyword evidence="11" id="KW-0175">Coiled coil</keyword>
<evidence type="ECO:0000256" key="6">
    <source>
        <dbReference type="ARBA" id="ARBA00022500"/>
    </source>
</evidence>
<dbReference type="Pfam" id="PF02050">
    <property type="entry name" value="FliJ"/>
    <property type="match status" value="1"/>
</dbReference>
<evidence type="ECO:0000256" key="3">
    <source>
        <dbReference type="ARBA" id="ARBA00020392"/>
    </source>
</evidence>
<keyword evidence="12" id="KW-0966">Cell projection</keyword>
<evidence type="ECO:0000256" key="4">
    <source>
        <dbReference type="ARBA" id="ARBA00022448"/>
    </source>
</evidence>
<dbReference type="Proteomes" id="UP000324159">
    <property type="component" value="Unassembled WGS sequence"/>
</dbReference>
<dbReference type="GO" id="GO:0071973">
    <property type="term" value="P:bacterial-type flagellum-dependent cell motility"/>
    <property type="evidence" value="ECO:0007669"/>
    <property type="project" value="InterPro"/>
</dbReference>
<evidence type="ECO:0000256" key="2">
    <source>
        <dbReference type="ARBA" id="ARBA00010004"/>
    </source>
</evidence>
<evidence type="ECO:0000256" key="9">
    <source>
        <dbReference type="ARBA" id="ARBA00023136"/>
    </source>
</evidence>
<keyword evidence="10" id="KW-1006">Bacterial flagellum protein export</keyword>
<evidence type="ECO:0000313" key="13">
    <source>
        <dbReference type="Proteomes" id="UP000324159"/>
    </source>
</evidence>
<evidence type="ECO:0000256" key="7">
    <source>
        <dbReference type="ARBA" id="ARBA00022795"/>
    </source>
</evidence>
<evidence type="ECO:0000256" key="5">
    <source>
        <dbReference type="ARBA" id="ARBA00022475"/>
    </source>
</evidence>
<dbReference type="GO" id="GO:0006935">
    <property type="term" value="P:chemotaxis"/>
    <property type="evidence" value="ECO:0007669"/>
    <property type="project" value="UniProtKB-KW"/>
</dbReference>
<keyword evidence="6" id="KW-0145">Chemotaxis</keyword>
<protein>
    <recommendedName>
        <fullName evidence="3">Flagellar FliJ protein</fullName>
    </recommendedName>
</protein>
<comment type="similarity">
    <text evidence="2">Belongs to the FliJ family.</text>
</comment>
<keyword evidence="12" id="KW-0282">Flagellum</keyword>
<reference evidence="12 13" key="1">
    <citation type="submission" date="2019-07" db="EMBL/GenBank/DDBJ databases">
        <title>Genomic Encyclopedia of Type Strains, Phase IV (KMG-IV): sequencing the most valuable type-strain genomes for metagenomic binning, comparative biology and taxonomic classification.</title>
        <authorList>
            <person name="Goeker M."/>
        </authorList>
    </citation>
    <scope>NUCLEOTIDE SEQUENCE [LARGE SCALE GENOMIC DNA]</scope>
    <source>
        <strain evidence="12 13">SS015</strain>
    </source>
</reference>
<gene>
    <name evidence="12" type="ORF">EDC39_101370</name>
</gene>
<dbReference type="Gene3D" id="1.10.287.1700">
    <property type="match status" value="1"/>
</dbReference>
<organism evidence="12 13">
    <name type="scientific">Geothermobacter ehrlichii</name>
    <dbReference type="NCBI Taxonomy" id="213224"/>
    <lineage>
        <taxon>Bacteria</taxon>
        <taxon>Pseudomonadati</taxon>
        <taxon>Thermodesulfobacteriota</taxon>
        <taxon>Desulfuromonadia</taxon>
        <taxon>Desulfuromonadales</taxon>
        <taxon>Geothermobacteraceae</taxon>
        <taxon>Geothermobacter</taxon>
    </lineage>
</organism>
<proteinExistence type="inferred from homology"/>